<accession>A0A351R7Y0</accession>
<dbReference type="STRING" id="1132855.GCA_000384255_00171"/>
<comment type="caution">
    <text evidence="1">The sequence shown here is derived from an EMBL/GenBank/DDBJ whole genome shotgun (WGS) entry which is preliminary data.</text>
</comment>
<protein>
    <submittedName>
        <fullName evidence="1">NrdJb</fullName>
    </submittedName>
</protein>
<dbReference type="EMBL" id="DNAA01000005">
    <property type="protein sequence ID" value="HBA08151.1"/>
    <property type="molecule type" value="Genomic_DNA"/>
</dbReference>
<proteinExistence type="predicted"/>
<reference evidence="1 2" key="1">
    <citation type="journal article" date="2018" name="Nat. Biotechnol.">
        <title>A standardized bacterial taxonomy based on genome phylogeny substantially revises the tree of life.</title>
        <authorList>
            <person name="Parks D.H."/>
            <person name="Chuvochina M."/>
            <person name="Waite D.W."/>
            <person name="Rinke C."/>
            <person name="Skarshewski A."/>
            <person name="Chaumeil P.A."/>
            <person name="Hugenholtz P."/>
        </authorList>
    </citation>
    <scope>NUCLEOTIDE SEQUENCE [LARGE SCALE GENOMIC DNA]</scope>
    <source>
        <strain evidence="1">UBA9958</strain>
    </source>
</reference>
<gene>
    <name evidence="1" type="ORF">DCW48_00135</name>
</gene>
<feature type="non-terminal residue" evidence="1">
    <location>
        <position position="42"/>
    </location>
</feature>
<evidence type="ECO:0000313" key="2">
    <source>
        <dbReference type="Proteomes" id="UP000264313"/>
    </source>
</evidence>
<name>A0A351R7Y0_9PROT</name>
<evidence type="ECO:0000313" key="1">
    <source>
        <dbReference type="EMBL" id="HBA08151.1"/>
    </source>
</evidence>
<sequence length="42" mass="4486">MAIKIDKKIVSYNLVSEEDKAKAAEAKVAEAATNVVQLGEPL</sequence>
<dbReference type="AlphaFoldDB" id="A0A351R7Y0"/>
<dbReference type="Proteomes" id="UP000264313">
    <property type="component" value="Unassembled WGS sequence"/>
</dbReference>
<organism evidence="1 2">
    <name type="scientific">Methylotenera mobilis</name>
    <dbReference type="NCBI Taxonomy" id="359408"/>
    <lineage>
        <taxon>Bacteria</taxon>
        <taxon>Pseudomonadati</taxon>
        <taxon>Pseudomonadota</taxon>
        <taxon>Betaproteobacteria</taxon>
        <taxon>Nitrosomonadales</taxon>
        <taxon>Methylophilaceae</taxon>
        <taxon>Methylotenera</taxon>
    </lineage>
</organism>